<dbReference type="AlphaFoldDB" id="A0AA35NRL7"/>
<evidence type="ECO:0000256" key="6">
    <source>
        <dbReference type="ARBA" id="ARBA00022692"/>
    </source>
</evidence>
<gene>
    <name evidence="12" type="primary">SUVC08G1850</name>
    <name evidence="12" type="ORF">SUVC_08G1850</name>
</gene>
<keyword evidence="5" id="KW-0808">Transferase</keyword>
<keyword evidence="6 11" id="KW-0812">Transmembrane</keyword>
<comment type="subcellular location">
    <subcellularLocation>
        <location evidence="1 11">Endoplasmic reticulum membrane</location>
        <topology evidence="1 11">Multi-pass membrane protein</topology>
    </subcellularLocation>
</comment>
<comment type="similarity">
    <text evidence="10">Belongs to the glycosyltransferase 22 family. PIGZ subfamily.</text>
</comment>
<evidence type="ECO:0000256" key="7">
    <source>
        <dbReference type="ARBA" id="ARBA00022824"/>
    </source>
</evidence>
<protein>
    <recommendedName>
        <fullName evidence="11">Mannosyltransferase</fullName>
        <ecNumber evidence="11">2.4.1.-</ecNumber>
    </recommendedName>
</protein>
<name>A0AA35NRL7_SACUV</name>
<keyword evidence="3" id="KW-0337">GPI-anchor biosynthesis</keyword>
<evidence type="ECO:0000256" key="4">
    <source>
        <dbReference type="ARBA" id="ARBA00022676"/>
    </source>
</evidence>
<organism evidence="12 13">
    <name type="scientific">Saccharomyces uvarum</name>
    <name type="common">Yeast</name>
    <name type="synonym">Saccharomyces bayanus var. uvarum</name>
    <dbReference type="NCBI Taxonomy" id="230603"/>
    <lineage>
        <taxon>Eukaryota</taxon>
        <taxon>Fungi</taxon>
        <taxon>Dikarya</taxon>
        <taxon>Ascomycota</taxon>
        <taxon>Saccharomycotina</taxon>
        <taxon>Saccharomycetes</taxon>
        <taxon>Saccharomycetales</taxon>
        <taxon>Saccharomycetaceae</taxon>
        <taxon>Saccharomyces</taxon>
    </lineage>
</organism>
<evidence type="ECO:0000256" key="2">
    <source>
        <dbReference type="ARBA" id="ARBA00004687"/>
    </source>
</evidence>
<evidence type="ECO:0000313" key="13">
    <source>
        <dbReference type="Proteomes" id="UP001162090"/>
    </source>
</evidence>
<keyword evidence="4 11" id="KW-0328">Glycosyltransferase</keyword>
<dbReference type="EC" id="2.4.1.-" evidence="11"/>
<feature type="transmembrane region" description="Helical" evidence="11">
    <location>
        <begin position="209"/>
        <end position="230"/>
    </location>
</feature>
<dbReference type="InterPro" id="IPR005599">
    <property type="entry name" value="GPI_mannosylTrfase"/>
</dbReference>
<evidence type="ECO:0000256" key="8">
    <source>
        <dbReference type="ARBA" id="ARBA00022989"/>
    </source>
</evidence>
<dbReference type="GO" id="GO:0005789">
    <property type="term" value="C:endoplasmic reticulum membrane"/>
    <property type="evidence" value="ECO:0007669"/>
    <property type="project" value="UniProtKB-SubCell"/>
</dbReference>
<dbReference type="Pfam" id="PF03901">
    <property type="entry name" value="Glyco_transf_22"/>
    <property type="match status" value="1"/>
</dbReference>
<feature type="transmembrane region" description="Helical" evidence="11">
    <location>
        <begin position="60"/>
        <end position="80"/>
    </location>
</feature>
<feature type="transmembrane region" description="Helical" evidence="11">
    <location>
        <begin position="174"/>
        <end position="203"/>
    </location>
</feature>
<evidence type="ECO:0000256" key="10">
    <source>
        <dbReference type="ARBA" id="ARBA00038466"/>
    </source>
</evidence>
<dbReference type="GO" id="GO:0006506">
    <property type="term" value="P:GPI anchor biosynthetic process"/>
    <property type="evidence" value="ECO:0007669"/>
    <property type="project" value="UniProtKB-KW"/>
</dbReference>
<feature type="transmembrane region" description="Helical" evidence="11">
    <location>
        <begin position="86"/>
        <end position="107"/>
    </location>
</feature>
<dbReference type="Proteomes" id="UP001162090">
    <property type="component" value="Chromosome 8"/>
</dbReference>
<reference evidence="12" key="1">
    <citation type="submission" date="2022-10" db="EMBL/GenBank/DDBJ databases">
        <authorList>
            <person name="Byrne P K."/>
        </authorList>
    </citation>
    <scope>NUCLEOTIDE SEQUENCE</scope>
    <source>
        <strain evidence="12">CBS7001</strain>
    </source>
</reference>
<proteinExistence type="inferred from homology"/>
<feature type="transmembrane region" description="Helical" evidence="11">
    <location>
        <begin position="346"/>
        <end position="372"/>
    </location>
</feature>
<evidence type="ECO:0000256" key="9">
    <source>
        <dbReference type="ARBA" id="ARBA00023136"/>
    </source>
</evidence>
<dbReference type="GO" id="GO:0000026">
    <property type="term" value="F:alpha-1,2-mannosyltransferase activity"/>
    <property type="evidence" value="ECO:0007669"/>
    <property type="project" value="TreeGrafter"/>
</dbReference>
<keyword evidence="7 11" id="KW-0256">Endoplasmic reticulum</keyword>
<dbReference type="PANTHER" id="PTHR22760:SF3">
    <property type="entry name" value="GPI MANNOSYLTRANSFERASE 4"/>
    <property type="match status" value="1"/>
</dbReference>
<feature type="transmembrane region" description="Helical" evidence="11">
    <location>
        <begin position="6"/>
        <end position="24"/>
    </location>
</feature>
<evidence type="ECO:0000313" key="12">
    <source>
        <dbReference type="EMBL" id="CAI4064245.1"/>
    </source>
</evidence>
<accession>A0AA35NRL7</accession>
<keyword evidence="8 11" id="KW-1133">Transmembrane helix</keyword>
<keyword evidence="9 11" id="KW-0472">Membrane</keyword>
<evidence type="ECO:0000256" key="3">
    <source>
        <dbReference type="ARBA" id="ARBA00022502"/>
    </source>
</evidence>
<dbReference type="PANTHER" id="PTHR22760">
    <property type="entry name" value="GLYCOSYLTRANSFERASE"/>
    <property type="match status" value="1"/>
</dbReference>
<evidence type="ECO:0000256" key="5">
    <source>
        <dbReference type="ARBA" id="ARBA00022679"/>
    </source>
</evidence>
<sequence length="515" mass="59415">MKYHWWLYLIYAVGLLLGLGPSYIHPDEHFQCIEILVMRFTNSKGTVPWEFDPRFAARSYVPLLLVYGPLFTILKIFSYFQNNPISILYLMRLQNYLMIILCGNYIIPKLIRGDTKAVQSIKKFLFLTSYVTWTYQTHTFSNSVETLILMKTLTVMESIADEKNTEKNCYKKSILLGLMISLGVFNRVTFPAFILLPCLVLFWKFYRTHWQSISLLSFSFLASSCLIVLIDTKIFKNGKGLIIAPWNNLKYNIDIQNLQLHGLHSRYTHLLVNLPQMLGPALLLAILSGYKLNQLSTYSIVSGILFLSLFQHQELRFLIPLVPLFITNLSWTRSSSILVNSTLFKGAWLLFNIIMGFIMGISHQSGIVQFLGDYSRFHSGPMGVHLWWKTYSPPTWMYMDNSLRVSSVVNLQNGVESIDEISFNVTDHHVIDLKGCDLQLLKDTIKRLQLKGMQTPLTLVTSDSMISKLKKLEVDEEIKLKPKRHYLSHLDLDHFDFNDLTSFKPGLTAYSIEQL</sequence>
<evidence type="ECO:0000256" key="1">
    <source>
        <dbReference type="ARBA" id="ARBA00004477"/>
    </source>
</evidence>
<comment type="pathway">
    <text evidence="2">Glycolipid biosynthesis; glycosylphosphatidylinositol-anchor biosynthesis.</text>
</comment>
<evidence type="ECO:0000256" key="11">
    <source>
        <dbReference type="RuleBase" id="RU363075"/>
    </source>
</evidence>
<dbReference type="EMBL" id="OX365919">
    <property type="protein sequence ID" value="CAI4064245.1"/>
    <property type="molecule type" value="Genomic_DNA"/>
</dbReference>